<proteinExistence type="predicted"/>
<gene>
    <name evidence="1" type="ORF">ASZ90_015869</name>
</gene>
<protein>
    <submittedName>
        <fullName evidence="1">Uncharacterized protein</fullName>
    </submittedName>
</protein>
<evidence type="ECO:0000313" key="1">
    <source>
        <dbReference type="EMBL" id="KUG14490.1"/>
    </source>
</evidence>
<dbReference type="AlphaFoldDB" id="A0A0W8F0Q5"/>
<accession>A0A0W8F0Q5</accession>
<dbReference type="EMBL" id="LNQE01001653">
    <property type="protein sequence ID" value="KUG14490.1"/>
    <property type="molecule type" value="Genomic_DNA"/>
</dbReference>
<reference evidence="1" key="1">
    <citation type="journal article" date="2015" name="Proc. Natl. Acad. Sci. U.S.A.">
        <title>Networks of energetic and metabolic interactions define dynamics in microbial communities.</title>
        <authorList>
            <person name="Embree M."/>
            <person name="Liu J.K."/>
            <person name="Al-Bassam M.M."/>
            <person name="Zengler K."/>
        </authorList>
    </citation>
    <scope>NUCLEOTIDE SEQUENCE</scope>
</reference>
<sequence>MAFFHCRGILSRSRCLYSYTPDPKMDEMESNTPLKYAFFILVAGTLLVCGCMESKSVSPEGEWIILPASEVWPEYSGYSSWSSTPTGDYRGLVITTVPDYTAVESGENVSIDVIFENRGVAPVVIDNFPPAFLMKDRADISIPSRIKRTYLRGDDTTTIQPGDRIVHTIDWDQRDNPGFLVGPGIYLLEITDVMQYDGETENVYRGSIGREITEITVRPAGGSLERSIVANQAVTNGTITITLESIHAKTDHVELVFSALADSPGYVAVMDDGREWTHVLSPEYEPLHGFYRIDDGMMRYLWKVESTGGQDYRYRYRCSIEPLPRDVQSITVTIDGFGPVPGLWDYHITL</sequence>
<name>A0A0W8F0Q5_9ZZZZ</name>
<comment type="caution">
    <text evidence="1">The sequence shown here is derived from an EMBL/GenBank/DDBJ whole genome shotgun (WGS) entry which is preliminary data.</text>
</comment>
<organism evidence="1">
    <name type="scientific">hydrocarbon metagenome</name>
    <dbReference type="NCBI Taxonomy" id="938273"/>
    <lineage>
        <taxon>unclassified sequences</taxon>
        <taxon>metagenomes</taxon>
        <taxon>ecological metagenomes</taxon>
    </lineage>
</organism>